<reference evidence="2" key="2">
    <citation type="journal article" date="2015" name="Data Brief">
        <title>Shoot transcriptome of the giant reed, Arundo donax.</title>
        <authorList>
            <person name="Barrero R.A."/>
            <person name="Guerrero F.D."/>
            <person name="Moolhuijzen P."/>
            <person name="Goolsby J.A."/>
            <person name="Tidwell J."/>
            <person name="Bellgard S.E."/>
            <person name="Bellgard M.I."/>
        </authorList>
    </citation>
    <scope>NUCLEOTIDE SEQUENCE</scope>
    <source>
        <tissue evidence="2">Shoot tissue taken approximately 20 cm above the soil surface</tissue>
    </source>
</reference>
<dbReference type="PROSITE" id="PS50127">
    <property type="entry name" value="UBC_2"/>
    <property type="match status" value="1"/>
</dbReference>
<accession>A0A0A9ANE4</accession>
<dbReference type="Gene3D" id="3.10.110.10">
    <property type="entry name" value="Ubiquitin Conjugating Enzyme"/>
    <property type="match status" value="1"/>
</dbReference>
<organism evidence="2">
    <name type="scientific">Arundo donax</name>
    <name type="common">Giant reed</name>
    <name type="synonym">Donax arundinaceus</name>
    <dbReference type="NCBI Taxonomy" id="35708"/>
    <lineage>
        <taxon>Eukaryota</taxon>
        <taxon>Viridiplantae</taxon>
        <taxon>Streptophyta</taxon>
        <taxon>Embryophyta</taxon>
        <taxon>Tracheophyta</taxon>
        <taxon>Spermatophyta</taxon>
        <taxon>Magnoliopsida</taxon>
        <taxon>Liliopsida</taxon>
        <taxon>Poales</taxon>
        <taxon>Poaceae</taxon>
        <taxon>PACMAD clade</taxon>
        <taxon>Arundinoideae</taxon>
        <taxon>Arundineae</taxon>
        <taxon>Arundo</taxon>
    </lineage>
</organism>
<dbReference type="EMBL" id="GBRH01244646">
    <property type="protein sequence ID" value="JAD53249.1"/>
    <property type="molecule type" value="Transcribed_RNA"/>
</dbReference>
<evidence type="ECO:0000313" key="2">
    <source>
        <dbReference type="EMBL" id="JAD53249.1"/>
    </source>
</evidence>
<dbReference type="AlphaFoldDB" id="A0A0A9ANE4"/>
<feature type="domain" description="UBC core" evidence="1">
    <location>
        <begin position="1"/>
        <end position="89"/>
    </location>
</feature>
<dbReference type="InterPro" id="IPR000608">
    <property type="entry name" value="UBC"/>
</dbReference>
<protein>
    <recommendedName>
        <fullName evidence="1">UBC core domain-containing protein</fullName>
    </recommendedName>
</protein>
<dbReference type="SUPFAM" id="SSF54495">
    <property type="entry name" value="UBC-like"/>
    <property type="match status" value="1"/>
</dbReference>
<evidence type="ECO:0000259" key="1">
    <source>
        <dbReference type="PROSITE" id="PS50127"/>
    </source>
</evidence>
<reference evidence="2" key="1">
    <citation type="submission" date="2014-09" db="EMBL/GenBank/DDBJ databases">
        <authorList>
            <person name="Magalhaes I.L.F."/>
            <person name="Oliveira U."/>
            <person name="Santos F.R."/>
            <person name="Vidigal T.H.D.A."/>
            <person name="Brescovit A.D."/>
            <person name="Santos A.J."/>
        </authorList>
    </citation>
    <scope>NUCLEOTIDE SEQUENCE</scope>
    <source>
        <tissue evidence="2">Shoot tissue taken approximately 20 cm above the soil surface</tissue>
    </source>
</reference>
<dbReference type="InterPro" id="IPR016135">
    <property type="entry name" value="UBQ-conjugating_enzyme/RWD"/>
</dbReference>
<proteinExistence type="predicted"/>
<name>A0A0A9ANE4_ARUDO</name>
<sequence length="89" mass="9918">MKLVPSGSEYYEPAALIVSFFYSTIFCMSKFESGYGAAGTPYENGVFRMKLLLSHDFPQSPPKGSYLLSLPKFFIIHSVLEVKPSAKNL</sequence>